<keyword evidence="2" id="KW-1185">Reference proteome</keyword>
<proteinExistence type="predicted"/>
<sequence length="124" mass="14901">MIKPIKICNNPECRDEIIEYKSSKIAYCNDYCRNRAGYLRRLIENEEFDVFSKGLQKNYKLLKTHSDAGIFDEDLWKLERFGFNTRFLPEPKFFIINGKETQCYQIKEIVFHLDKKTNKIIIHK</sequence>
<reference evidence="1 2" key="2">
    <citation type="journal article" date="2022" name="Microorganisms">
        <title>Complete Genome Sequences of Two Flavobacterium ammonificans Strains and a Flavobacterium ammoniigenes Strain of Ammonifying Bacterioplankton Isolated from Surface River Water.</title>
        <authorList>
            <person name="Suda W."/>
            <person name="Ogata Y."/>
            <person name="Shindo C."/>
            <person name="Watanabe K."/>
        </authorList>
    </citation>
    <scope>NUCLEOTIDE SEQUENCE [LARGE SCALE GENOMIC DNA]</scope>
    <source>
        <strain evidence="1 2">GENT5</strain>
    </source>
</reference>
<dbReference type="Proteomes" id="UP001319867">
    <property type="component" value="Chromosome"/>
</dbReference>
<evidence type="ECO:0000313" key="2">
    <source>
        <dbReference type="Proteomes" id="UP001319867"/>
    </source>
</evidence>
<accession>A0ABN6L5B9</accession>
<evidence type="ECO:0000313" key="1">
    <source>
        <dbReference type="EMBL" id="BDB55437.1"/>
    </source>
</evidence>
<gene>
    <name evidence="1" type="ORF">GENT5_17420</name>
</gene>
<reference evidence="1 2" key="1">
    <citation type="journal article" date="2022" name="Int. J. Syst. Evol. Microbiol.">
        <title>Flavobacterium ammonificans sp. nov. and Flavobacterium ammoniigenes sp. nov., ammonifying bacteria isolated from surface river water.</title>
        <authorList>
            <person name="Watanabe K."/>
            <person name="Kitamura T."/>
            <person name="Ogata Y."/>
            <person name="Shindo C."/>
            <person name="Suda W."/>
        </authorList>
    </citation>
    <scope>NUCLEOTIDE SEQUENCE [LARGE SCALE GENOMIC DNA]</scope>
    <source>
        <strain evidence="1 2">GENT5</strain>
    </source>
</reference>
<name>A0ABN6L5B9_9FLAO</name>
<dbReference type="RefSeq" id="WP_229316819.1">
    <property type="nucleotide sequence ID" value="NZ_AP025184.1"/>
</dbReference>
<organism evidence="1 2">
    <name type="scientific">Flavobacterium ammoniigenes</name>
    <dbReference type="NCBI Taxonomy" id="1751095"/>
    <lineage>
        <taxon>Bacteria</taxon>
        <taxon>Pseudomonadati</taxon>
        <taxon>Bacteroidota</taxon>
        <taxon>Flavobacteriia</taxon>
        <taxon>Flavobacteriales</taxon>
        <taxon>Flavobacteriaceae</taxon>
        <taxon>Flavobacterium</taxon>
    </lineage>
</organism>
<dbReference type="EMBL" id="AP025184">
    <property type="protein sequence ID" value="BDB55437.1"/>
    <property type="molecule type" value="Genomic_DNA"/>
</dbReference>
<protein>
    <submittedName>
        <fullName evidence="1">Uncharacterized protein</fullName>
    </submittedName>
</protein>